<keyword evidence="3 11" id="KW-0808">Transferase</keyword>
<feature type="binding site" evidence="11">
    <location>
        <position position="51"/>
    </location>
    <ligand>
        <name>S-adenosyl-L-methionine</name>
        <dbReference type="ChEBI" id="CHEBI:59789"/>
    </ligand>
</feature>
<evidence type="ECO:0000256" key="3">
    <source>
        <dbReference type="ARBA" id="ARBA00022679"/>
    </source>
</evidence>
<evidence type="ECO:0000313" key="14">
    <source>
        <dbReference type="EMBL" id="SPD72029.1"/>
    </source>
</evidence>
<evidence type="ECO:0000259" key="13">
    <source>
        <dbReference type="Pfam" id="PF01728"/>
    </source>
</evidence>
<evidence type="ECO:0000256" key="5">
    <source>
        <dbReference type="ARBA" id="ARBA00037569"/>
    </source>
</evidence>
<organism evidence="14">
    <name type="scientific">uncultured Desulfobacterium sp</name>
    <dbReference type="NCBI Taxonomy" id="201089"/>
    <lineage>
        <taxon>Bacteria</taxon>
        <taxon>Pseudomonadati</taxon>
        <taxon>Thermodesulfobacteriota</taxon>
        <taxon>Desulfobacteria</taxon>
        <taxon>Desulfobacterales</taxon>
        <taxon>Desulfobacteriaceae</taxon>
        <taxon>Desulfobacterium</taxon>
        <taxon>environmental samples</taxon>
    </lineage>
</organism>
<dbReference type="Gene3D" id="3.40.50.150">
    <property type="entry name" value="Vaccinia Virus protein VP39"/>
    <property type="match status" value="1"/>
</dbReference>
<dbReference type="InterPro" id="IPR002877">
    <property type="entry name" value="RNA_MeTrfase_FtsJ_dom"/>
</dbReference>
<comment type="subcellular location">
    <subcellularLocation>
        <location evidence="11">Cytoplasm</location>
    </subcellularLocation>
</comment>
<dbReference type="InterPro" id="IPR029063">
    <property type="entry name" value="SAM-dependent_MTases_sf"/>
</dbReference>
<feature type="binding site" evidence="11">
    <location>
        <position position="53"/>
    </location>
    <ligand>
        <name>S-adenosyl-L-methionine</name>
        <dbReference type="ChEBI" id="CHEBI:59789"/>
    </ligand>
</feature>
<feature type="binding site" evidence="11">
    <location>
        <position position="111"/>
    </location>
    <ligand>
        <name>S-adenosyl-L-methionine</name>
        <dbReference type="ChEBI" id="CHEBI:59789"/>
    </ligand>
</feature>
<evidence type="ECO:0000256" key="6">
    <source>
        <dbReference type="ARBA" id="ARBA00038861"/>
    </source>
</evidence>
<dbReference type="EMBL" id="OJIN01000019">
    <property type="protein sequence ID" value="SPD72029.1"/>
    <property type="molecule type" value="Genomic_DNA"/>
</dbReference>
<dbReference type="InterPro" id="IPR015507">
    <property type="entry name" value="rRNA-MeTfrase_E"/>
</dbReference>
<evidence type="ECO:0000256" key="2">
    <source>
        <dbReference type="ARBA" id="ARBA00022603"/>
    </source>
</evidence>
<protein>
    <recommendedName>
        <fullName evidence="7 11">Ribosomal RNA large subunit methyltransferase E</fullName>
        <ecNumber evidence="6 11">2.1.1.166</ecNumber>
    </recommendedName>
    <alternativeName>
        <fullName evidence="9 11">23S rRNA Um2552 methyltransferase</fullName>
    </alternativeName>
    <alternativeName>
        <fullName evidence="8 11">rRNA (uridine-2'-O-)-methyltransferase</fullName>
    </alternativeName>
</protein>
<dbReference type="EC" id="2.1.1.166" evidence="6 11"/>
<dbReference type="PIRSF" id="PIRSF005461">
    <property type="entry name" value="23S_rRNA_mtase"/>
    <property type="match status" value="1"/>
</dbReference>
<keyword evidence="1 11" id="KW-0698">rRNA processing</keyword>
<comment type="similarity">
    <text evidence="11">Belongs to the class I-like SAM-binding methyltransferase superfamily. RNA methyltransferase RlmE family.</text>
</comment>
<proteinExistence type="inferred from homology"/>
<evidence type="ECO:0000256" key="4">
    <source>
        <dbReference type="ARBA" id="ARBA00022691"/>
    </source>
</evidence>
<reference evidence="14" key="1">
    <citation type="submission" date="2018-01" db="EMBL/GenBank/DDBJ databases">
        <authorList>
            <person name="Regsiter A."/>
            <person name="William W."/>
        </authorList>
    </citation>
    <scope>NUCLEOTIDE SEQUENCE</scope>
    <source>
        <strain evidence="14">TRIP AH-1</strain>
    </source>
</reference>
<keyword evidence="2 11" id="KW-0489">Methyltransferase</keyword>
<dbReference type="HAMAP" id="MF_01547">
    <property type="entry name" value="RNA_methyltr_E"/>
    <property type="match status" value="1"/>
</dbReference>
<feature type="domain" description="Ribosomal RNA methyltransferase FtsJ" evidence="13">
    <location>
        <begin position="20"/>
        <end position="194"/>
    </location>
</feature>
<dbReference type="AlphaFoldDB" id="A0A445MRH5"/>
<dbReference type="GO" id="GO:0008650">
    <property type="term" value="F:rRNA (uridine-2'-O-)-methyltransferase activity"/>
    <property type="evidence" value="ECO:0007669"/>
    <property type="project" value="UniProtKB-UniRule"/>
</dbReference>
<dbReference type="PANTHER" id="PTHR10920">
    <property type="entry name" value="RIBOSOMAL RNA METHYLTRANSFERASE"/>
    <property type="match status" value="1"/>
</dbReference>
<keyword evidence="4 11" id="KW-0949">S-adenosyl-L-methionine</keyword>
<evidence type="ECO:0000256" key="10">
    <source>
        <dbReference type="ARBA" id="ARBA00048970"/>
    </source>
</evidence>
<evidence type="ECO:0000256" key="8">
    <source>
        <dbReference type="ARBA" id="ARBA00041995"/>
    </source>
</evidence>
<name>A0A445MRH5_9BACT</name>
<comment type="function">
    <text evidence="5 11">Specifically methylates the uridine in position 2552 of 23S rRNA at the 2'-O position of the ribose in the fully assembled 50S ribosomal subunit.</text>
</comment>
<evidence type="ECO:0000256" key="1">
    <source>
        <dbReference type="ARBA" id="ARBA00022552"/>
    </source>
</evidence>
<dbReference type="Pfam" id="PF01728">
    <property type="entry name" value="FtsJ"/>
    <property type="match status" value="1"/>
</dbReference>
<gene>
    <name evidence="11 14" type="primary">rlmE</name>
    <name evidence="11" type="synonym">ftsJ</name>
    <name evidence="11" type="synonym">rrmJ</name>
    <name evidence="14" type="ORF">PITCH_A1150064</name>
</gene>
<dbReference type="SUPFAM" id="SSF53335">
    <property type="entry name" value="S-adenosyl-L-methionine-dependent methyltransferases"/>
    <property type="match status" value="1"/>
</dbReference>
<evidence type="ECO:0000256" key="9">
    <source>
        <dbReference type="ARBA" id="ARBA00042745"/>
    </source>
</evidence>
<evidence type="ECO:0000256" key="12">
    <source>
        <dbReference type="PIRSR" id="PIRSR005461-1"/>
    </source>
</evidence>
<evidence type="ECO:0000256" key="11">
    <source>
        <dbReference type="HAMAP-Rule" id="MF_01547"/>
    </source>
</evidence>
<evidence type="ECO:0000256" key="7">
    <source>
        <dbReference type="ARBA" id="ARBA00041129"/>
    </source>
</evidence>
<dbReference type="GO" id="GO:0005737">
    <property type="term" value="C:cytoplasm"/>
    <property type="evidence" value="ECO:0007669"/>
    <property type="project" value="UniProtKB-SubCell"/>
</dbReference>
<sequence>MKANRWDDHYTRRARDEKWLARSVYKLEEIDKKFNLIHKGDRLLDLGCYPGSWSQYGIKKVGLQGKVIGVDLSSPTKLASPNFRFVQADVFSLDMAALAGEVGQMDVVISDLAPQTTGVKLTDVSRSMDLVRRALQIAGAMLRVKGNFLCKVFEGEDLRSFKAEVAANFEAVRLFRSQATRKHSREVYLIGLGFVDRQAGV</sequence>
<feature type="active site" description="Proton acceptor" evidence="11 12">
    <location>
        <position position="151"/>
    </location>
</feature>
<keyword evidence="11" id="KW-0963">Cytoplasm</keyword>
<comment type="catalytic activity">
    <reaction evidence="10 11">
        <text>uridine(2552) in 23S rRNA + S-adenosyl-L-methionine = 2'-O-methyluridine(2552) in 23S rRNA + S-adenosyl-L-homocysteine + H(+)</text>
        <dbReference type="Rhea" id="RHEA:42720"/>
        <dbReference type="Rhea" id="RHEA-COMP:10202"/>
        <dbReference type="Rhea" id="RHEA-COMP:10203"/>
        <dbReference type="ChEBI" id="CHEBI:15378"/>
        <dbReference type="ChEBI" id="CHEBI:57856"/>
        <dbReference type="ChEBI" id="CHEBI:59789"/>
        <dbReference type="ChEBI" id="CHEBI:65315"/>
        <dbReference type="ChEBI" id="CHEBI:74478"/>
        <dbReference type="EC" id="2.1.1.166"/>
    </reaction>
</comment>
<feature type="binding site" evidence="11">
    <location>
        <position position="89"/>
    </location>
    <ligand>
        <name>S-adenosyl-L-methionine</name>
        <dbReference type="ChEBI" id="CHEBI:59789"/>
    </ligand>
</feature>
<dbReference type="InterPro" id="IPR050082">
    <property type="entry name" value="RNA_methyltr_RlmE"/>
</dbReference>
<feature type="binding site" evidence="11">
    <location>
        <position position="71"/>
    </location>
    <ligand>
        <name>S-adenosyl-L-methionine</name>
        <dbReference type="ChEBI" id="CHEBI:59789"/>
    </ligand>
</feature>
<dbReference type="PANTHER" id="PTHR10920:SF18">
    <property type="entry name" value="RRNA METHYLTRANSFERASE 2, MITOCHONDRIAL"/>
    <property type="match status" value="1"/>
</dbReference>
<accession>A0A445MRH5</accession>